<evidence type="ECO:0000313" key="6">
    <source>
        <dbReference type="Proteomes" id="UP001334084"/>
    </source>
</evidence>
<evidence type="ECO:0000256" key="4">
    <source>
        <dbReference type="ARBA" id="ARBA00023274"/>
    </source>
</evidence>
<dbReference type="Pfam" id="PF01922">
    <property type="entry name" value="SRP19"/>
    <property type="match status" value="1"/>
</dbReference>
<comment type="subcellular location">
    <subcellularLocation>
        <location evidence="1">Cytoplasm</location>
    </subcellularLocation>
</comment>
<organism evidence="5 6">
    <name type="scientific">Vairimorpha necatrix</name>
    <dbReference type="NCBI Taxonomy" id="6039"/>
    <lineage>
        <taxon>Eukaryota</taxon>
        <taxon>Fungi</taxon>
        <taxon>Fungi incertae sedis</taxon>
        <taxon>Microsporidia</taxon>
        <taxon>Nosematidae</taxon>
        <taxon>Vairimorpha</taxon>
    </lineage>
</organism>
<accession>A0AAX4JDH9</accession>
<dbReference type="GO" id="GO:0005786">
    <property type="term" value="C:signal recognition particle, endoplasmic reticulum targeting"/>
    <property type="evidence" value="ECO:0007669"/>
    <property type="project" value="UniProtKB-KW"/>
</dbReference>
<dbReference type="PANTHER" id="PTHR17453:SF0">
    <property type="entry name" value="SIGNAL RECOGNITION PARTICLE 19 KDA PROTEIN"/>
    <property type="match status" value="1"/>
</dbReference>
<dbReference type="InterPro" id="IPR036521">
    <property type="entry name" value="SRP19-like_sf"/>
</dbReference>
<dbReference type="Gene3D" id="3.30.56.30">
    <property type="entry name" value="Signal recognition particle, SRP19-like subunit"/>
    <property type="match status" value="1"/>
</dbReference>
<gene>
    <name evidence="5" type="ORF">VNE69_07081</name>
</gene>
<evidence type="ECO:0000256" key="1">
    <source>
        <dbReference type="ARBA" id="ARBA00004496"/>
    </source>
</evidence>
<sequence length="137" mass="16104">MNSVNDFYVLYPVYLDSTKKLSEGRKYCKDLCIKNPSFLEISNALKFLEIDCTHEIHKKHPRDFFRSGRFKINKMYGKKNIIEGIRDTILKSRTKPSVECKNTEKVQDFVTSKGDVIENKLNLVARRKIKTKKNKKK</sequence>
<name>A0AAX4JDH9_9MICR</name>
<dbReference type="RefSeq" id="XP_065330157.1">
    <property type="nucleotide sequence ID" value="XM_065474085.1"/>
</dbReference>
<evidence type="ECO:0000256" key="2">
    <source>
        <dbReference type="ARBA" id="ARBA00022490"/>
    </source>
</evidence>
<reference evidence="5" key="1">
    <citation type="journal article" date="2024" name="BMC Genomics">
        <title>Functional annotation of a divergent genome using sequence and structure-based similarity.</title>
        <authorList>
            <person name="Svedberg D."/>
            <person name="Winiger R.R."/>
            <person name="Berg A."/>
            <person name="Sharma H."/>
            <person name="Tellgren-Roth C."/>
            <person name="Debrunner-Vossbrinck B.A."/>
            <person name="Vossbrinck C.R."/>
            <person name="Barandun J."/>
        </authorList>
    </citation>
    <scope>NUCLEOTIDE SEQUENCE</scope>
    <source>
        <strain evidence="5">Illinois isolate</strain>
    </source>
</reference>
<keyword evidence="4" id="KW-0687">Ribonucleoprotein</keyword>
<dbReference type="GO" id="GO:0006617">
    <property type="term" value="P:SRP-dependent cotranslational protein targeting to membrane, signal sequence recognition"/>
    <property type="evidence" value="ECO:0007669"/>
    <property type="project" value="TreeGrafter"/>
</dbReference>
<dbReference type="GO" id="GO:0008312">
    <property type="term" value="F:7S RNA binding"/>
    <property type="evidence" value="ECO:0007669"/>
    <property type="project" value="InterPro"/>
</dbReference>
<dbReference type="PANTHER" id="PTHR17453">
    <property type="entry name" value="SIGNAL RECOGNITION PARTICLE 19 KD PROTEIN"/>
    <property type="match status" value="1"/>
</dbReference>
<proteinExistence type="predicted"/>
<keyword evidence="6" id="KW-1185">Reference proteome</keyword>
<evidence type="ECO:0000256" key="3">
    <source>
        <dbReference type="ARBA" id="ARBA00023135"/>
    </source>
</evidence>
<keyword evidence="2" id="KW-0963">Cytoplasm</keyword>
<dbReference type="SUPFAM" id="SSF69695">
    <property type="entry name" value="SRP19"/>
    <property type="match status" value="1"/>
</dbReference>
<dbReference type="GeneID" id="90541837"/>
<dbReference type="EMBL" id="CP142732">
    <property type="protein sequence ID" value="WUR04012.1"/>
    <property type="molecule type" value="Genomic_DNA"/>
</dbReference>
<evidence type="ECO:0000313" key="5">
    <source>
        <dbReference type="EMBL" id="WUR04012.1"/>
    </source>
</evidence>
<dbReference type="InterPro" id="IPR002778">
    <property type="entry name" value="Signal_recog_particle_SRP19"/>
</dbReference>
<dbReference type="KEGG" id="vnx:VNE69_07081"/>
<protein>
    <submittedName>
        <fullName evidence="5">Signal recognition particle protein</fullName>
    </submittedName>
</protein>
<keyword evidence="3" id="KW-0733">Signal recognition particle</keyword>
<dbReference type="Proteomes" id="UP001334084">
    <property type="component" value="Chromosome 7"/>
</dbReference>
<dbReference type="AlphaFoldDB" id="A0AAX4JDH9"/>